<dbReference type="GO" id="GO:0045893">
    <property type="term" value="P:positive regulation of DNA-templated transcription"/>
    <property type="evidence" value="ECO:0007669"/>
    <property type="project" value="TreeGrafter"/>
</dbReference>
<dbReference type="GeneID" id="106542787"/>
<evidence type="ECO:0000256" key="2">
    <source>
        <dbReference type="ARBA" id="ARBA00006543"/>
    </source>
</evidence>
<keyword evidence="3" id="KW-0853">WD repeat</keyword>
<dbReference type="Pfam" id="PF20719">
    <property type="entry name" value="Med16_C"/>
    <property type="match status" value="1"/>
</dbReference>
<evidence type="ECO:0000256" key="4">
    <source>
        <dbReference type="ARBA" id="ARBA00022737"/>
    </source>
</evidence>
<evidence type="ECO:0000256" key="6">
    <source>
        <dbReference type="ARBA" id="ARBA00023159"/>
    </source>
</evidence>
<evidence type="ECO:0000256" key="7">
    <source>
        <dbReference type="ARBA" id="ARBA00023163"/>
    </source>
</evidence>
<keyword evidence="6" id="KW-0010">Activator</keyword>
<dbReference type="InterPro" id="IPR048338">
    <property type="entry name" value="Mediator_Med16"/>
</dbReference>
<name>A0A6I9XEL3_9SAUR</name>
<evidence type="ECO:0000256" key="1">
    <source>
        <dbReference type="ARBA" id="ARBA00004123"/>
    </source>
</evidence>
<evidence type="ECO:0000259" key="9">
    <source>
        <dbReference type="Pfam" id="PF20718"/>
    </source>
</evidence>
<dbReference type="PANTHER" id="PTHR13224">
    <property type="entry name" value="THYROID HORMONE RECEPTOR-ASSOCIATED PROTEIN-RELATED"/>
    <property type="match status" value="1"/>
</dbReference>
<evidence type="ECO:0000259" key="10">
    <source>
        <dbReference type="Pfam" id="PF20719"/>
    </source>
</evidence>
<feature type="domain" description="Mediator of RNA polymerase II transcription subunit 16 central helical bridge" evidence="9">
    <location>
        <begin position="184"/>
        <end position="377"/>
    </location>
</feature>
<gene>
    <name evidence="12" type="primary">LOC106542787</name>
</gene>
<dbReference type="GO" id="GO:0016592">
    <property type="term" value="C:mediator complex"/>
    <property type="evidence" value="ECO:0007669"/>
    <property type="project" value="TreeGrafter"/>
</dbReference>
<keyword evidence="4" id="KW-0677">Repeat</keyword>
<dbReference type="Pfam" id="PF20718">
    <property type="entry name" value="Med16_bridge"/>
    <property type="match status" value="1"/>
</dbReference>
<evidence type="ECO:0000313" key="12">
    <source>
        <dbReference type="RefSeq" id="XP_013914089.1"/>
    </source>
</evidence>
<sequence length="550" mass="61821">MEGVDLVSPQRSRLLSADADGNVKCWSMMDHLANSWESEVGSEVEGDPVVALSWLHNGVKLALHVEKLNSLLPVLGRKGVTNGTSNLGLALAFHDGSVHIINRLSLQTMAVFYGSSSQRPVDDQTIKRQRTSGPLIYFKAMQMSWTSLALVGVDSHGKLSMFRISPSMGHVLDMNISLRHLLFLLEYCMVTGYDWWDILLHVQPGMVQNLVEKLHEEYMRQNAALQQVLSTRIIAMKASLCKLSSSTVARVCDYHAKLFLIAISCTLKSLLRPPVLNTPDKTPGDRLTEICAKITDIDIDKVMINLKTEEFVLEMTTLQSLQQLIQWVGDFVLYLLASLPNQGSGPASGPVRPGHSFLRDGASLGMLRELMVMIRIWGLLKPSCLPIYIATSDTQDSMSLLFRLLTKLWLCCRDEGHPSEPDDTLIDECCLLPSQLLIPNMDWLPVNDAIISKLQNKQPVRLQFGKTPGIRDDPKFIRETLSKKNMKTFLLHTFWRSFSAGCHIVPLFRCGCVTMLRSPNKTTAVKQWEQRWIKNCLCGGLWRRMPLSYS</sequence>
<evidence type="ECO:0000256" key="3">
    <source>
        <dbReference type="ARBA" id="ARBA00022574"/>
    </source>
</evidence>
<reference evidence="12" key="1">
    <citation type="submission" date="2025-08" db="UniProtKB">
        <authorList>
            <consortium name="RefSeq"/>
        </authorList>
    </citation>
    <scope>IDENTIFICATION</scope>
    <source>
        <tissue evidence="12">Skeletal muscle</tissue>
    </source>
</reference>
<comment type="subcellular location">
    <subcellularLocation>
        <location evidence="1">Nucleus</location>
    </subcellularLocation>
</comment>
<keyword evidence="11" id="KW-1185">Reference proteome</keyword>
<dbReference type="InterPro" id="IPR048339">
    <property type="entry name" value="Mediator_Med16_C"/>
</dbReference>
<organism evidence="11 12">
    <name type="scientific">Thamnophis sirtalis</name>
    <dbReference type="NCBI Taxonomy" id="35019"/>
    <lineage>
        <taxon>Eukaryota</taxon>
        <taxon>Metazoa</taxon>
        <taxon>Chordata</taxon>
        <taxon>Craniata</taxon>
        <taxon>Vertebrata</taxon>
        <taxon>Euteleostomi</taxon>
        <taxon>Lepidosauria</taxon>
        <taxon>Squamata</taxon>
        <taxon>Bifurcata</taxon>
        <taxon>Unidentata</taxon>
        <taxon>Episquamata</taxon>
        <taxon>Toxicofera</taxon>
        <taxon>Serpentes</taxon>
        <taxon>Colubroidea</taxon>
        <taxon>Colubridae</taxon>
        <taxon>Natricinae</taxon>
        <taxon>Thamnophis</taxon>
    </lineage>
</organism>
<comment type="similarity">
    <text evidence="2">Belongs to the Mediator complex subunit 16 family.</text>
</comment>
<evidence type="ECO:0000256" key="8">
    <source>
        <dbReference type="ARBA" id="ARBA00023242"/>
    </source>
</evidence>
<evidence type="ECO:0000313" key="11">
    <source>
        <dbReference type="Proteomes" id="UP000504617"/>
    </source>
</evidence>
<dbReference type="SUPFAM" id="SSF50978">
    <property type="entry name" value="WD40 repeat-like"/>
    <property type="match status" value="1"/>
</dbReference>
<proteinExistence type="inferred from homology"/>
<keyword evidence="5" id="KW-0805">Transcription regulation</keyword>
<dbReference type="AlphaFoldDB" id="A0A6I9XEL3"/>
<dbReference type="InterPro" id="IPR048616">
    <property type="entry name" value="MED16_bridge"/>
</dbReference>
<dbReference type="RefSeq" id="XP_013914089.1">
    <property type="nucleotide sequence ID" value="XM_014058614.1"/>
</dbReference>
<evidence type="ECO:0000256" key="5">
    <source>
        <dbReference type="ARBA" id="ARBA00023015"/>
    </source>
</evidence>
<keyword evidence="8" id="KW-0539">Nucleus</keyword>
<dbReference type="KEGG" id="tsr:106542787"/>
<accession>A0A6I9XEL3</accession>
<protein>
    <submittedName>
        <fullName evidence="12">Mediator of RNA polymerase II transcription subunit 16-like</fullName>
    </submittedName>
</protein>
<keyword evidence="7" id="KW-0804">Transcription</keyword>
<dbReference type="Proteomes" id="UP000504617">
    <property type="component" value="Unplaced"/>
</dbReference>
<dbReference type="InterPro" id="IPR036322">
    <property type="entry name" value="WD40_repeat_dom_sf"/>
</dbReference>
<dbReference type="OrthoDB" id="10018574at2759"/>
<feature type="domain" description="Mediator complex subunit 16 C-terminal" evidence="10">
    <location>
        <begin position="509"/>
        <end position="543"/>
    </location>
</feature>
<dbReference type="PANTHER" id="PTHR13224:SF6">
    <property type="entry name" value="MEDIATOR OF RNA POLYMERASE II TRANSCRIPTION SUBUNIT 16"/>
    <property type="match status" value="1"/>
</dbReference>